<dbReference type="Pfam" id="PF16403">
    <property type="entry name" value="Bact_surface_Ig-like"/>
    <property type="match status" value="1"/>
</dbReference>
<dbReference type="Proteomes" id="UP000178817">
    <property type="component" value="Unassembled WGS sequence"/>
</dbReference>
<dbReference type="SUPFAM" id="SSF48537">
    <property type="entry name" value="Phospholipase C/P1 nuclease"/>
    <property type="match status" value="1"/>
</dbReference>
<accession>A0A1G2SCF2</accession>
<evidence type="ECO:0000313" key="3">
    <source>
        <dbReference type="Proteomes" id="UP000178817"/>
    </source>
</evidence>
<dbReference type="GO" id="GO:0016788">
    <property type="term" value="F:hydrolase activity, acting on ester bonds"/>
    <property type="evidence" value="ECO:0007669"/>
    <property type="project" value="InterPro"/>
</dbReference>
<dbReference type="PANTHER" id="PTHR31513:SF2">
    <property type="entry name" value="MRAZ"/>
    <property type="match status" value="1"/>
</dbReference>
<reference evidence="2 3" key="1">
    <citation type="journal article" date="2016" name="Nat. Commun.">
        <title>Thousands of microbial genomes shed light on interconnected biogeochemical processes in an aquifer system.</title>
        <authorList>
            <person name="Anantharaman K."/>
            <person name="Brown C.T."/>
            <person name="Hug L.A."/>
            <person name="Sharon I."/>
            <person name="Castelle C.J."/>
            <person name="Probst A.J."/>
            <person name="Thomas B.C."/>
            <person name="Singh A."/>
            <person name="Wilkins M.J."/>
            <person name="Karaoz U."/>
            <person name="Brodie E.L."/>
            <person name="Williams K.H."/>
            <person name="Hubbard S.S."/>
            <person name="Banfield J.F."/>
        </authorList>
    </citation>
    <scope>NUCLEOTIDE SEQUENCE [LARGE SCALE GENOMIC DNA]</scope>
</reference>
<dbReference type="Gene3D" id="2.60.40.10">
    <property type="entry name" value="Immunoglobulins"/>
    <property type="match status" value="1"/>
</dbReference>
<dbReference type="PANTHER" id="PTHR31513">
    <property type="entry name" value="EPHRIN TYPE-B RECEPTOR"/>
    <property type="match status" value="1"/>
</dbReference>
<name>A0A1G2SCF2_9BACT</name>
<gene>
    <name evidence="2" type="ORF">A3B07_01960</name>
</gene>
<protein>
    <recommendedName>
        <fullName evidence="1">Pesticidal crystal protein Cry22Aa Ig-like domain-containing protein</fullName>
    </recommendedName>
</protein>
<dbReference type="Gene3D" id="1.10.575.10">
    <property type="entry name" value="P1 Nuclease"/>
    <property type="match status" value="1"/>
</dbReference>
<dbReference type="InterPro" id="IPR008947">
    <property type="entry name" value="PLipase_C/P1_nuclease_dom_sf"/>
</dbReference>
<dbReference type="InterPro" id="IPR032179">
    <property type="entry name" value="Cry22Aa_Ig-like"/>
</dbReference>
<sequence length="1360" mass="145006">MRKVATLIFVVTALIFGINSRGLFAYDDQTTHPALTDEIVDFYNLSFSDKKLTAEQKEWIVEGAILEDTPPRWINHFYDPIYGDEWTGEKAGTRATSTMLNFATVGFFTVEPLTAVNWIHNREAQGKYLLYQGDRTWEKALEYYVNGDEKNAYRTLGHVLHLLEDQSVPDHTRNDTHAHDLEWFTGDYGSPYEEYLKKYDRKKIEELDLPNNLKKEKQQPITKQSIEEYLVSLATYSNKYFFSKDTINDPKYQFPKILKDDGNLGYGKDEIGEYFNLAKINETWNQNKLGYDIDYYIPISDKDPNHLLILDAYFSRLSRQALLYGAGAIDLFKKQAEEAKEKKIDLSYSGSWFDVPMVSVSAAVVEVGNLWSSLKNTANTVTSKISTTAKSLISDSLSQKGDFATTQTASLVDAVSTTQEGVTNQNTQQVIQENPLNEITDSQFVVNTPNASSMDQSSSQFSSQINSPQVASVFSAIPVVSAPAPAVSQAQTVPTVSVVQTEQKTQTEQETPQNIIQATSTPEVVADVTAPVITMLGENPATVLVGGQYADLGATALDDIDGSRIVSASSTVNTFIEGDYAVSYTASDLSGNSSHATRTVNVVPTLATFSFSDLNNNTIVDCDEAEVHVDMNTVLPAGEYRFNNLTIASSSTLTLQGDPLSLADFKGVKIVAQNITVDAGSAISADYQGYKTGGPGSPSAPAYLAGASYGGVGTGGGVPSYGDALTPTELGSNGGVCCSNFQGGGGAMHFIVSGTFLNNGIVSANGSGSSSGGSIYGVVDTLAGSGIFQANGGAHSVSSVYHGRAGGGRTAMYYQASSFSGESTALGGCSSLGMGYPYECAGNGTAGLFDMKNNDLYISSSWRFQKNDNPFNLNRIVVTAGAHVAVEDGVHLTAQELLVEDGSAFSVLGSPVIAIPKISIRDNSTLTFSGNESLTVDTFTITENSTISVVQWYPLSLHVRNLTLSADSKINLDNKGYSGGEGPGAPIEFYDGASYGGAGYNNSATSTYGSLVEPVDMGSGGNGHHSYAQGGGALKIVADGTLILDGVVSARGGITSSGGSIYLVAHRLEGSGQLVVDGGGHYWQGYNIGMGGGGRIAVTAEQYAFLGSMSALGGCARFDGWTTSCAGNGTIENSNELEFVTEEEVPTQEEENATPVVLDTTPPVVTIGEYDSITATSSPITVTATTSEGVLNAESHTFTENGSFDFVATDDAGNTATSTVTIENIDITPPSITSYTLNGSEGNVEMSIASSSPVILTLNASEDVDWVSLRIENEADADIYKVFYSGSECVDGTTVCTKVWDTSLSKGEFIEGIYRVKVHFRDTVGNDVTEYLEPYVIIVQGVPIENEGPAPVLEVPEPVL</sequence>
<dbReference type="EMBL" id="MHUV01000005">
    <property type="protein sequence ID" value="OHA82674.1"/>
    <property type="molecule type" value="Genomic_DNA"/>
</dbReference>
<feature type="domain" description="Pesticidal crystal protein Cry22Aa Ig-like" evidence="1">
    <location>
        <begin position="533"/>
        <end position="602"/>
    </location>
</feature>
<evidence type="ECO:0000313" key="2">
    <source>
        <dbReference type="EMBL" id="OHA82674.1"/>
    </source>
</evidence>
<proteinExistence type="predicted"/>
<dbReference type="STRING" id="1802726.A3B07_01960"/>
<evidence type="ECO:0000259" key="1">
    <source>
        <dbReference type="Pfam" id="PF16403"/>
    </source>
</evidence>
<organism evidence="2 3">
    <name type="scientific">Candidatus Yonathbacteria bacterium RIFCSPLOWO2_01_FULL_43_27</name>
    <dbReference type="NCBI Taxonomy" id="1802726"/>
    <lineage>
        <taxon>Bacteria</taxon>
        <taxon>Candidatus Yonathiibacteriota</taxon>
    </lineage>
</organism>
<dbReference type="InterPro" id="IPR013783">
    <property type="entry name" value="Ig-like_fold"/>
</dbReference>
<comment type="caution">
    <text evidence="2">The sequence shown here is derived from an EMBL/GenBank/DDBJ whole genome shotgun (WGS) entry which is preliminary data.</text>
</comment>